<evidence type="ECO:0000256" key="1">
    <source>
        <dbReference type="SAM" id="SignalP"/>
    </source>
</evidence>
<dbReference type="Pfam" id="PF13670">
    <property type="entry name" value="PepSY_2"/>
    <property type="match status" value="1"/>
</dbReference>
<evidence type="ECO:0000313" key="3">
    <source>
        <dbReference type="EMBL" id="MFD1483138.1"/>
    </source>
</evidence>
<feature type="chain" id="PRO_5045733038" evidence="1">
    <location>
        <begin position="21"/>
        <end position="90"/>
    </location>
</feature>
<proteinExistence type="predicted"/>
<feature type="signal peptide" evidence="1">
    <location>
        <begin position="1"/>
        <end position="20"/>
    </location>
</feature>
<organism evidence="3 4">
    <name type="scientific">Paracoccus nototheniae</name>
    <dbReference type="NCBI Taxonomy" id="2489002"/>
    <lineage>
        <taxon>Bacteria</taxon>
        <taxon>Pseudomonadati</taxon>
        <taxon>Pseudomonadota</taxon>
        <taxon>Alphaproteobacteria</taxon>
        <taxon>Rhodobacterales</taxon>
        <taxon>Paracoccaceae</taxon>
        <taxon>Paracoccus</taxon>
    </lineage>
</organism>
<protein>
    <submittedName>
        <fullName evidence="3">PepSY domain-containing protein</fullName>
    </submittedName>
</protein>
<dbReference type="InterPro" id="IPR025711">
    <property type="entry name" value="PepSY"/>
</dbReference>
<keyword evidence="1" id="KW-0732">Signal</keyword>
<evidence type="ECO:0000259" key="2">
    <source>
        <dbReference type="Pfam" id="PF13670"/>
    </source>
</evidence>
<dbReference type="EMBL" id="JBHTOQ010000038">
    <property type="protein sequence ID" value="MFD1483138.1"/>
    <property type="molecule type" value="Genomic_DNA"/>
</dbReference>
<comment type="caution">
    <text evidence="3">The sequence shown here is derived from an EMBL/GenBank/DDBJ whole genome shotgun (WGS) entry which is preliminary data.</text>
</comment>
<dbReference type="RefSeq" id="WP_131575407.1">
    <property type="nucleotide sequence ID" value="NZ_CBCSAJ010000050.1"/>
</dbReference>
<gene>
    <name evidence="3" type="ORF">ACFQ5P_17720</name>
</gene>
<name>A0ABW4E1B4_9RHOB</name>
<sequence length="90" mass="9864">MFLRSLTAAALIVTPAAVMAQDAMRGAPPADAMPLSEIVAGIETDLAAELGYIEDVQWDDDGYYEVEYRTQDNREVEMRVDPVTGDTIAR</sequence>
<evidence type="ECO:0000313" key="4">
    <source>
        <dbReference type="Proteomes" id="UP001597302"/>
    </source>
</evidence>
<feature type="domain" description="PepSY" evidence="2">
    <location>
        <begin position="7"/>
        <end position="89"/>
    </location>
</feature>
<accession>A0ABW4E1B4</accession>
<keyword evidence="4" id="KW-1185">Reference proteome</keyword>
<dbReference type="Proteomes" id="UP001597302">
    <property type="component" value="Unassembled WGS sequence"/>
</dbReference>
<reference evidence="4" key="1">
    <citation type="journal article" date="2019" name="Int. J. Syst. Evol. Microbiol.">
        <title>The Global Catalogue of Microorganisms (GCM) 10K type strain sequencing project: providing services to taxonomists for standard genome sequencing and annotation.</title>
        <authorList>
            <consortium name="The Broad Institute Genomics Platform"/>
            <consortium name="The Broad Institute Genome Sequencing Center for Infectious Disease"/>
            <person name="Wu L."/>
            <person name="Ma J."/>
        </authorList>
    </citation>
    <scope>NUCLEOTIDE SEQUENCE [LARGE SCALE GENOMIC DNA]</scope>
    <source>
        <strain evidence="4">CCM 8875</strain>
    </source>
</reference>